<proteinExistence type="predicted"/>
<dbReference type="PANTHER" id="PTHR47125">
    <property type="entry name" value="ADENINE NUCLEOTIDE ALPHA HYDROLASES-LIKE SUPERFAMILY PROTEIN"/>
    <property type="match status" value="1"/>
</dbReference>
<dbReference type="Proteomes" id="UP001293254">
    <property type="component" value="Unassembled WGS sequence"/>
</dbReference>
<dbReference type="PANTHER" id="PTHR47125:SF2">
    <property type="entry name" value="ADENINE NUCLEOTIDE ALPHA HYDROLASES-LIKE SUPERFAMILY PROTEIN"/>
    <property type="match status" value="1"/>
</dbReference>
<dbReference type="FunFam" id="3.40.50.620:FF:000211">
    <property type="entry name" value="Dual-specific kinase DSK1-like"/>
    <property type="match status" value="1"/>
</dbReference>
<dbReference type="InterPro" id="IPR014729">
    <property type="entry name" value="Rossmann-like_a/b/a_fold"/>
</dbReference>
<dbReference type="AlphaFoldDB" id="A0AAE2C9C5"/>
<feature type="region of interest" description="Disordered" evidence="1">
    <location>
        <begin position="183"/>
        <end position="245"/>
    </location>
</feature>
<feature type="compositionally biased region" description="Basic and acidic residues" evidence="1">
    <location>
        <begin position="191"/>
        <end position="200"/>
    </location>
</feature>
<feature type="compositionally biased region" description="Low complexity" evidence="1">
    <location>
        <begin position="226"/>
        <end position="239"/>
    </location>
</feature>
<gene>
    <name evidence="2" type="ORF">Salat_2793500</name>
</gene>
<protein>
    <submittedName>
        <fullName evidence="2">Inactive protein kinase SELMODRAFT</fullName>
    </submittedName>
</protein>
<name>A0AAE2C9C5_9LAMI</name>
<keyword evidence="2" id="KW-0418">Kinase</keyword>
<feature type="compositionally biased region" description="Polar residues" evidence="1">
    <location>
        <begin position="201"/>
        <end position="225"/>
    </location>
</feature>
<dbReference type="Gene3D" id="3.40.50.620">
    <property type="entry name" value="HUPs"/>
    <property type="match status" value="1"/>
</dbReference>
<comment type="caution">
    <text evidence="2">The sequence shown here is derived from an EMBL/GenBank/DDBJ whole genome shotgun (WGS) entry which is preliminary data.</text>
</comment>
<evidence type="ECO:0000256" key="1">
    <source>
        <dbReference type="SAM" id="MobiDB-lite"/>
    </source>
</evidence>
<dbReference type="EMBL" id="JACGWO010000012">
    <property type="protein sequence ID" value="KAK4413807.1"/>
    <property type="molecule type" value="Genomic_DNA"/>
</dbReference>
<accession>A0AAE2C9C5</accession>
<keyword evidence="2" id="KW-0808">Transferase</keyword>
<dbReference type="CDD" id="cd00293">
    <property type="entry name" value="USP-like"/>
    <property type="match status" value="1"/>
</dbReference>
<organism evidence="2 3">
    <name type="scientific">Sesamum alatum</name>
    <dbReference type="NCBI Taxonomy" id="300844"/>
    <lineage>
        <taxon>Eukaryota</taxon>
        <taxon>Viridiplantae</taxon>
        <taxon>Streptophyta</taxon>
        <taxon>Embryophyta</taxon>
        <taxon>Tracheophyta</taxon>
        <taxon>Spermatophyta</taxon>
        <taxon>Magnoliopsida</taxon>
        <taxon>eudicotyledons</taxon>
        <taxon>Gunneridae</taxon>
        <taxon>Pentapetalae</taxon>
        <taxon>asterids</taxon>
        <taxon>lamiids</taxon>
        <taxon>Lamiales</taxon>
        <taxon>Pedaliaceae</taxon>
        <taxon>Sesamum</taxon>
    </lineage>
</organism>
<sequence length="263" mass="28663">MSRELKKGGKQANEAEKVVVAVKASKEIPKTALFWALTHVVQPGDCITLLVVVSSHTSGRKFWGFPRFAGDCASGHRRSHSGSSVEQKSDITDYCSQMILQLHEVYDPNKINVKIKIVSGNPCGAVAAEAKRNRANWVVLDKQLKNEEKRCMVELHCNIVVMKRSQAKVLRLNLVGSGIKEQEAINSDNDQSSKKQESKNDPSSSTCGPLVTPSSSPETFTATEAGTSSVSSSDPGTSPFFIMETKDSLKKEETVSYKTRSGS</sequence>
<evidence type="ECO:0000313" key="3">
    <source>
        <dbReference type="Proteomes" id="UP001293254"/>
    </source>
</evidence>
<reference evidence="2" key="2">
    <citation type="journal article" date="2024" name="Plant">
        <title>Genomic evolution and insights into agronomic trait innovations of Sesamum species.</title>
        <authorList>
            <person name="Miao H."/>
            <person name="Wang L."/>
            <person name="Qu L."/>
            <person name="Liu H."/>
            <person name="Sun Y."/>
            <person name="Le M."/>
            <person name="Wang Q."/>
            <person name="Wei S."/>
            <person name="Zheng Y."/>
            <person name="Lin W."/>
            <person name="Duan Y."/>
            <person name="Cao H."/>
            <person name="Xiong S."/>
            <person name="Wang X."/>
            <person name="Wei L."/>
            <person name="Li C."/>
            <person name="Ma Q."/>
            <person name="Ju M."/>
            <person name="Zhao R."/>
            <person name="Li G."/>
            <person name="Mu C."/>
            <person name="Tian Q."/>
            <person name="Mei H."/>
            <person name="Zhang T."/>
            <person name="Gao T."/>
            <person name="Zhang H."/>
        </authorList>
    </citation>
    <scope>NUCLEOTIDE SEQUENCE</scope>
    <source>
        <strain evidence="2">3651</strain>
    </source>
</reference>
<keyword evidence="3" id="KW-1185">Reference proteome</keyword>
<dbReference type="GO" id="GO:0016301">
    <property type="term" value="F:kinase activity"/>
    <property type="evidence" value="ECO:0007669"/>
    <property type="project" value="UniProtKB-KW"/>
</dbReference>
<reference evidence="2" key="1">
    <citation type="submission" date="2020-06" db="EMBL/GenBank/DDBJ databases">
        <authorList>
            <person name="Li T."/>
            <person name="Hu X."/>
            <person name="Zhang T."/>
            <person name="Song X."/>
            <person name="Zhang H."/>
            <person name="Dai N."/>
            <person name="Sheng W."/>
            <person name="Hou X."/>
            <person name="Wei L."/>
        </authorList>
    </citation>
    <scope>NUCLEOTIDE SEQUENCE</scope>
    <source>
        <strain evidence="2">3651</strain>
        <tissue evidence="2">Leaf</tissue>
    </source>
</reference>
<evidence type="ECO:0000313" key="2">
    <source>
        <dbReference type="EMBL" id="KAK4413807.1"/>
    </source>
</evidence>